<dbReference type="OrthoDB" id="6496718at2759"/>
<dbReference type="InterPro" id="IPR006612">
    <property type="entry name" value="THAP_Znf"/>
</dbReference>
<gene>
    <name evidence="8" type="ORF">F7725_020145</name>
</gene>
<evidence type="ECO:0000256" key="3">
    <source>
        <dbReference type="ARBA" id="ARBA00022833"/>
    </source>
</evidence>
<feature type="compositionally biased region" description="Polar residues" evidence="6">
    <location>
        <begin position="163"/>
        <end position="172"/>
    </location>
</feature>
<dbReference type="SMART" id="SM00692">
    <property type="entry name" value="DM3"/>
    <property type="match status" value="1"/>
</dbReference>
<dbReference type="GO" id="GO:0008270">
    <property type="term" value="F:zinc ion binding"/>
    <property type="evidence" value="ECO:0007669"/>
    <property type="project" value="UniProtKB-KW"/>
</dbReference>
<evidence type="ECO:0000259" key="7">
    <source>
        <dbReference type="PROSITE" id="PS50950"/>
    </source>
</evidence>
<evidence type="ECO:0000256" key="2">
    <source>
        <dbReference type="ARBA" id="ARBA00022771"/>
    </source>
</evidence>
<keyword evidence="4 5" id="KW-0238">DNA-binding</keyword>
<accession>A0A7J5YF00</accession>
<evidence type="ECO:0000256" key="1">
    <source>
        <dbReference type="ARBA" id="ARBA00022723"/>
    </source>
</evidence>
<evidence type="ECO:0000256" key="5">
    <source>
        <dbReference type="PROSITE-ProRule" id="PRU00309"/>
    </source>
</evidence>
<comment type="caution">
    <text evidence="8">The sequence shown here is derived from an EMBL/GenBank/DDBJ whole genome shotgun (WGS) entry which is preliminary data.</text>
</comment>
<protein>
    <recommendedName>
        <fullName evidence="7">THAP-type domain-containing protein</fullName>
    </recommendedName>
</protein>
<keyword evidence="1" id="KW-0479">Metal-binding</keyword>
<evidence type="ECO:0000313" key="9">
    <source>
        <dbReference type="Proteomes" id="UP000518266"/>
    </source>
</evidence>
<dbReference type="SUPFAM" id="SSF57716">
    <property type="entry name" value="Glucocorticoid receptor-like (DNA-binding domain)"/>
    <property type="match status" value="1"/>
</dbReference>
<reference evidence="8 9" key="1">
    <citation type="submission" date="2020-03" db="EMBL/GenBank/DDBJ databases">
        <title>Dissostichus mawsoni Genome sequencing and assembly.</title>
        <authorList>
            <person name="Park H."/>
        </authorList>
    </citation>
    <scope>NUCLEOTIDE SEQUENCE [LARGE SCALE GENOMIC DNA]</scope>
    <source>
        <strain evidence="8">DM0001</strain>
        <tissue evidence="8">Muscle</tissue>
    </source>
</reference>
<dbReference type="PANTHER" id="PTHR31751">
    <property type="entry name" value="SI:CH211-108C17.2-RELATED-RELATED"/>
    <property type="match status" value="1"/>
</dbReference>
<dbReference type="EMBL" id="JAAKFY010000013">
    <property type="protein sequence ID" value="KAF3847117.1"/>
    <property type="molecule type" value="Genomic_DNA"/>
</dbReference>
<keyword evidence="2 5" id="KW-0863">Zinc-finger</keyword>
<dbReference type="AlphaFoldDB" id="A0A7J5YF00"/>
<dbReference type="SMART" id="SM00980">
    <property type="entry name" value="THAP"/>
    <property type="match status" value="1"/>
</dbReference>
<feature type="region of interest" description="Disordered" evidence="6">
    <location>
        <begin position="155"/>
        <end position="190"/>
    </location>
</feature>
<dbReference type="Proteomes" id="UP000518266">
    <property type="component" value="Unassembled WGS sequence"/>
</dbReference>
<sequence length="372" mass="41875">MPSRCVAANCSNTNKDGVSLFKFSKELSLRSQWTAQVQRTRQGWSPSTSSVLCSAHFTESCFDNKPLLKESLGFNVQHKVILLPDAIPSLFKRPKQKSPVKRKTLAIAKRQRLEVGTQTACRPQLVTMGTQTKESCLRDEYVDHEDIVSLSYRDRPESDASEFIQSSAGSSDGESDMDAGHDNGHNEEQRPRHQDNIYLIYWNCLLGLFAWCSCPSCGSKQIVSRRHEIGTLLIVTIICQDCGRRSPWHSQPYLGSFAAGNIMLSASILFAGATATKVLRSNEVGGSYHMEQEGLVRALQLLEKNFVEVDTLVTDRHMSINKMLRENHPAIEHLFDIWHVAKGIKKKLQTLAKNRDCQTLKPWVSSIVNHLY</sequence>
<evidence type="ECO:0000256" key="4">
    <source>
        <dbReference type="ARBA" id="ARBA00023125"/>
    </source>
</evidence>
<feature type="compositionally biased region" description="Basic and acidic residues" evidence="6">
    <location>
        <begin position="178"/>
        <end position="190"/>
    </location>
</feature>
<dbReference type="PROSITE" id="PS50950">
    <property type="entry name" value="ZF_THAP"/>
    <property type="match status" value="1"/>
</dbReference>
<keyword evidence="3" id="KW-0862">Zinc</keyword>
<organism evidence="8 9">
    <name type="scientific">Dissostichus mawsoni</name>
    <name type="common">Antarctic cod</name>
    <dbReference type="NCBI Taxonomy" id="36200"/>
    <lineage>
        <taxon>Eukaryota</taxon>
        <taxon>Metazoa</taxon>
        <taxon>Chordata</taxon>
        <taxon>Craniata</taxon>
        <taxon>Vertebrata</taxon>
        <taxon>Euteleostomi</taxon>
        <taxon>Actinopterygii</taxon>
        <taxon>Neopterygii</taxon>
        <taxon>Teleostei</taxon>
        <taxon>Neoteleostei</taxon>
        <taxon>Acanthomorphata</taxon>
        <taxon>Eupercaria</taxon>
        <taxon>Perciformes</taxon>
        <taxon>Notothenioidei</taxon>
        <taxon>Nototheniidae</taxon>
        <taxon>Dissostichus</taxon>
    </lineage>
</organism>
<dbReference type="Pfam" id="PF05485">
    <property type="entry name" value="THAP"/>
    <property type="match status" value="1"/>
</dbReference>
<dbReference type="GO" id="GO:0003677">
    <property type="term" value="F:DNA binding"/>
    <property type="evidence" value="ECO:0007669"/>
    <property type="project" value="UniProtKB-UniRule"/>
</dbReference>
<dbReference type="PANTHER" id="PTHR31751:SF42">
    <property type="entry name" value="PROTEIN CBG10204"/>
    <property type="match status" value="1"/>
</dbReference>
<name>A0A7J5YF00_DISMA</name>
<feature type="domain" description="THAP-type" evidence="7">
    <location>
        <begin position="1"/>
        <end position="91"/>
    </location>
</feature>
<evidence type="ECO:0000256" key="6">
    <source>
        <dbReference type="SAM" id="MobiDB-lite"/>
    </source>
</evidence>
<evidence type="ECO:0000313" key="8">
    <source>
        <dbReference type="EMBL" id="KAF3847117.1"/>
    </source>
</evidence>
<keyword evidence="9" id="KW-1185">Reference proteome</keyword>
<proteinExistence type="predicted"/>